<dbReference type="RefSeq" id="WP_087816502.1">
    <property type="nucleotide sequence ID" value="NZ_CBCPKE010000005.1"/>
</dbReference>
<dbReference type="Gene3D" id="3.40.50.1820">
    <property type="entry name" value="alpha/beta hydrolase"/>
    <property type="match status" value="1"/>
</dbReference>
<dbReference type="Proteomes" id="UP000196440">
    <property type="component" value="Unassembled WGS sequence"/>
</dbReference>
<dbReference type="Pfam" id="PF12697">
    <property type="entry name" value="Abhydrolase_6"/>
    <property type="match status" value="1"/>
</dbReference>
<accession>A0A208ZRJ0</accession>
<dbReference type="InterPro" id="IPR000073">
    <property type="entry name" value="AB_hydrolase_1"/>
</dbReference>
<reference evidence="2 3" key="1">
    <citation type="submission" date="2017-05" db="EMBL/GenBank/DDBJ databases">
        <title>Whole genome sequencing of Yersinia kristensenii.</title>
        <authorList>
            <person name="Campioni F."/>
        </authorList>
    </citation>
    <scope>NUCLEOTIDE SEQUENCE [LARGE SCALE GENOMIC DNA]</scope>
    <source>
        <strain evidence="2 3">CFSAN060536</strain>
    </source>
</reference>
<dbReference type="InterPro" id="IPR029058">
    <property type="entry name" value="AB_hydrolase_fold"/>
</dbReference>
<feature type="domain" description="AB hydrolase-1" evidence="1">
    <location>
        <begin position="24"/>
        <end position="255"/>
    </location>
</feature>
<dbReference type="AlphaFoldDB" id="A0A208ZRJ0"/>
<sequence length="262" mass="30153">MPILHTNHGDIDYQDIGTGDTTLFLMPGWCQPKTVFNDFSELAAVFFRVVIIDWRGHGKSSTDGQDFDGTDLLTEALTLIEHLGLTRIVPVSIAHTSWIAVDLVESLKERVPAVIFLDWIMNQPAPEFFTSIREMQHEDRWQNARDHLYEIWLAESDSPIMVHHLKTEMAESSYQLWRLAGQVIADAYHHYGSPLQRLEKLKNPPKATHIYSLDRNDEYLALQQRFALAHDFFKVKRLENARTHLAILERPQDVLAGILESI</sequence>
<comment type="caution">
    <text evidence="2">The sequence shown here is derived from an EMBL/GenBank/DDBJ whole genome shotgun (WGS) entry which is preliminary data.</text>
</comment>
<dbReference type="SUPFAM" id="SSF53474">
    <property type="entry name" value="alpha/beta-Hydrolases"/>
    <property type="match status" value="1"/>
</dbReference>
<name>A0A208ZRJ0_YERIN</name>
<evidence type="ECO:0000313" key="2">
    <source>
        <dbReference type="EMBL" id="OVZ83048.1"/>
    </source>
</evidence>
<gene>
    <name evidence="2" type="ORF">CBW57_19375</name>
</gene>
<protein>
    <recommendedName>
        <fullName evidence="1">AB hydrolase-1 domain-containing protein</fullName>
    </recommendedName>
</protein>
<evidence type="ECO:0000313" key="3">
    <source>
        <dbReference type="Proteomes" id="UP000196440"/>
    </source>
</evidence>
<dbReference type="EMBL" id="NHOI01000034">
    <property type="protein sequence ID" value="OVZ83048.1"/>
    <property type="molecule type" value="Genomic_DNA"/>
</dbReference>
<organism evidence="2 3">
    <name type="scientific">Yersinia intermedia</name>
    <dbReference type="NCBI Taxonomy" id="631"/>
    <lineage>
        <taxon>Bacteria</taxon>
        <taxon>Pseudomonadati</taxon>
        <taxon>Pseudomonadota</taxon>
        <taxon>Gammaproteobacteria</taxon>
        <taxon>Enterobacterales</taxon>
        <taxon>Yersiniaceae</taxon>
        <taxon>Yersinia</taxon>
    </lineage>
</organism>
<proteinExistence type="predicted"/>
<dbReference type="Gene3D" id="1.10.210.20">
    <property type="match status" value="1"/>
</dbReference>
<evidence type="ECO:0000259" key="1">
    <source>
        <dbReference type="Pfam" id="PF12697"/>
    </source>
</evidence>